<organism evidence="3 4">
    <name type="scientific">Pararge aegeria aegeria</name>
    <dbReference type="NCBI Taxonomy" id="348720"/>
    <lineage>
        <taxon>Eukaryota</taxon>
        <taxon>Metazoa</taxon>
        <taxon>Ecdysozoa</taxon>
        <taxon>Arthropoda</taxon>
        <taxon>Hexapoda</taxon>
        <taxon>Insecta</taxon>
        <taxon>Pterygota</taxon>
        <taxon>Neoptera</taxon>
        <taxon>Endopterygota</taxon>
        <taxon>Lepidoptera</taxon>
        <taxon>Glossata</taxon>
        <taxon>Ditrysia</taxon>
        <taxon>Papilionoidea</taxon>
        <taxon>Nymphalidae</taxon>
        <taxon>Satyrinae</taxon>
        <taxon>Satyrini</taxon>
        <taxon>Parargina</taxon>
        <taxon>Pararge</taxon>
    </lineage>
</organism>
<dbReference type="AlphaFoldDB" id="A0A8S4QN72"/>
<dbReference type="Proteomes" id="UP000838756">
    <property type="component" value="Unassembled WGS sequence"/>
</dbReference>
<comment type="caution">
    <text evidence="3">The sequence shown here is derived from an EMBL/GenBank/DDBJ whole genome shotgun (WGS) entry which is preliminary data.</text>
</comment>
<evidence type="ECO:0000313" key="3">
    <source>
        <dbReference type="EMBL" id="CAH2216607.1"/>
    </source>
</evidence>
<keyword evidence="1" id="KW-0175">Coiled coil</keyword>
<feature type="coiled-coil region" evidence="1">
    <location>
        <begin position="23"/>
        <end position="58"/>
    </location>
</feature>
<reference evidence="3" key="1">
    <citation type="submission" date="2022-03" db="EMBL/GenBank/DDBJ databases">
        <authorList>
            <person name="Lindestad O."/>
        </authorList>
    </citation>
    <scope>NUCLEOTIDE SEQUENCE</scope>
</reference>
<gene>
    <name evidence="3" type="primary">jg17860</name>
    <name evidence="3" type="ORF">PAEG_LOCUS4597</name>
</gene>
<accession>A0A8S4QN72</accession>
<protein>
    <submittedName>
        <fullName evidence="3">Jg17860 protein</fullName>
    </submittedName>
</protein>
<feature type="region of interest" description="Disordered" evidence="2">
    <location>
        <begin position="1"/>
        <end position="23"/>
    </location>
</feature>
<evidence type="ECO:0000256" key="2">
    <source>
        <dbReference type="SAM" id="MobiDB-lite"/>
    </source>
</evidence>
<sequence>MSEENMETPRQENIIKRHRDTQHQDLKDEIKDIIKSLKEYMEDKLDSIRQDIKECNSKMLSQIMDRLTIAGKLNNTYGDTIKKLDERITKIEDGQMKTIQRLEEKIEELMRLKRMKSVEIKNIPFKEGEKLDEPIKMLCKVVGLDDIQIRSAYRVTNRKKESSIVIVKFFRCDDRSQSGVQTKCRTPGF</sequence>
<feature type="compositionally biased region" description="Basic and acidic residues" evidence="2">
    <location>
        <begin position="7"/>
        <end position="23"/>
    </location>
</feature>
<name>A0A8S4QN72_9NEOP</name>
<dbReference type="EMBL" id="CAKXAJ010016068">
    <property type="protein sequence ID" value="CAH2216607.1"/>
    <property type="molecule type" value="Genomic_DNA"/>
</dbReference>
<proteinExistence type="predicted"/>
<evidence type="ECO:0000313" key="4">
    <source>
        <dbReference type="Proteomes" id="UP000838756"/>
    </source>
</evidence>
<feature type="coiled-coil region" evidence="1">
    <location>
        <begin position="92"/>
        <end position="119"/>
    </location>
</feature>
<evidence type="ECO:0000256" key="1">
    <source>
        <dbReference type="SAM" id="Coils"/>
    </source>
</evidence>
<keyword evidence="4" id="KW-1185">Reference proteome</keyword>
<dbReference type="OrthoDB" id="6912147at2759"/>